<gene>
    <name evidence="2" type="ORF">EFA69_10455</name>
</gene>
<dbReference type="EMBL" id="RJJE01000009">
    <property type="protein sequence ID" value="RNI29941.1"/>
    <property type="molecule type" value="Genomic_DNA"/>
</dbReference>
<name>A0A3M9MWK7_9BACT</name>
<keyword evidence="3" id="KW-1185">Reference proteome</keyword>
<evidence type="ECO:0000256" key="1">
    <source>
        <dbReference type="SAM" id="SignalP"/>
    </source>
</evidence>
<sequence>MKKVSKLLFMLCVSGYVQAQSLEPKLNQAILQSKQGAVVELPGFLKQNFRSIEYQKIVQPGPQFLISDDPEYIRVPEAIAFQEPVQPGAVRLYVYNVNGVKEPQKIDRKITTVIKNTGTADMHLRMLKYSSQKPTTNYFLAGKQGLADFFAAQPEKKIRTIKPGQVVAIDEQLEKNVVKYDELVHGFYEFVIDQPGQVSVIQTDLKTSGPAALARIKEILPPKGHSGAGRGVFGVSNYRVITEGVLDTKNGPAEIIMADGKKDPWVKGHESTRDQVATLAGNYGVMYEVEMKWKSSDGKGLALVTWNSRADDNQWCGGMAATMVMSKGKFDAGIIQLPSDRLNTKKDPEAIVIQVFPPAANGEEQTIKFTYSPPGASCLPTPLIFVPVDMK</sequence>
<dbReference type="RefSeq" id="WP_123133022.1">
    <property type="nucleotide sequence ID" value="NZ_JBHMAD010000007.1"/>
</dbReference>
<proteinExistence type="predicted"/>
<keyword evidence="1" id="KW-0732">Signal</keyword>
<evidence type="ECO:0000313" key="3">
    <source>
        <dbReference type="Proteomes" id="UP000271010"/>
    </source>
</evidence>
<dbReference type="Proteomes" id="UP000271010">
    <property type="component" value="Unassembled WGS sequence"/>
</dbReference>
<evidence type="ECO:0000313" key="2">
    <source>
        <dbReference type="EMBL" id="RNI29941.1"/>
    </source>
</evidence>
<accession>A0A3M9MWK7</accession>
<protein>
    <submittedName>
        <fullName evidence="2">Copper amine oxidase</fullName>
    </submittedName>
</protein>
<dbReference type="AlphaFoldDB" id="A0A3M9MWK7"/>
<dbReference type="OrthoDB" id="623809at2"/>
<reference evidence="2 3" key="1">
    <citation type="submission" date="2018-11" db="EMBL/GenBank/DDBJ databases">
        <title>Rufibacter latericius sp. nov., isolated from water in Baiyang Lake.</title>
        <authorList>
            <person name="Yang Y."/>
        </authorList>
    </citation>
    <scope>NUCLEOTIDE SEQUENCE [LARGE SCALE GENOMIC DNA]</scope>
    <source>
        <strain evidence="2 3">MCC P1</strain>
    </source>
</reference>
<feature type="signal peptide" evidence="1">
    <location>
        <begin position="1"/>
        <end position="19"/>
    </location>
</feature>
<organism evidence="2 3">
    <name type="scientific">Rufibacter immobilis</name>
    <dbReference type="NCBI Taxonomy" id="1348778"/>
    <lineage>
        <taxon>Bacteria</taxon>
        <taxon>Pseudomonadati</taxon>
        <taxon>Bacteroidota</taxon>
        <taxon>Cytophagia</taxon>
        <taxon>Cytophagales</taxon>
        <taxon>Hymenobacteraceae</taxon>
        <taxon>Rufibacter</taxon>
    </lineage>
</organism>
<comment type="caution">
    <text evidence="2">The sequence shown here is derived from an EMBL/GenBank/DDBJ whole genome shotgun (WGS) entry which is preliminary data.</text>
</comment>
<feature type="chain" id="PRO_5018148930" evidence="1">
    <location>
        <begin position="20"/>
        <end position="391"/>
    </location>
</feature>